<gene>
    <name evidence="1" type="ORF">SISNIDRAFT_180559</name>
</gene>
<keyword evidence="2" id="KW-1185">Reference proteome</keyword>
<protein>
    <submittedName>
        <fullName evidence="1">Uncharacterized protein</fullName>
    </submittedName>
</protein>
<reference evidence="1 2" key="1">
    <citation type="journal article" date="2016" name="Mol. Biol. Evol.">
        <title>Comparative Genomics of Early-Diverging Mushroom-Forming Fungi Provides Insights into the Origins of Lignocellulose Decay Capabilities.</title>
        <authorList>
            <person name="Nagy L.G."/>
            <person name="Riley R."/>
            <person name="Tritt A."/>
            <person name="Adam C."/>
            <person name="Daum C."/>
            <person name="Floudas D."/>
            <person name="Sun H."/>
            <person name="Yadav J.S."/>
            <person name="Pangilinan J."/>
            <person name="Larsson K.H."/>
            <person name="Matsuura K."/>
            <person name="Barry K."/>
            <person name="Labutti K."/>
            <person name="Kuo R."/>
            <person name="Ohm R.A."/>
            <person name="Bhattacharya S.S."/>
            <person name="Shirouzu T."/>
            <person name="Yoshinaga Y."/>
            <person name="Martin F.M."/>
            <person name="Grigoriev I.V."/>
            <person name="Hibbett D.S."/>
        </authorList>
    </citation>
    <scope>NUCLEOTIDE SEQUENCE [LARGE SCALE GENOMIC DNA]</scope>
    <source>
        <strain evidence="1 2">HHB9708</strain>
    </source>
</reference>
<evidence type="ECO:0000313" key="2">
    <source>
        <dbReference type="Proteomes" id="UP000076722"/>
    </source>
</evidence>
<dbReference type="EMBL" id="KV419421">
    <property type="protein sequence ID" value="KZS90469.1"/>
    <property type="molecule type" value="Genomic_DNA"/>
</dbReference>
<name>A0A164RDY1_9AGAM</name>
<organism evidence="1 2">
    <name type="scientific">Sistotremastrum niveocremeum HHB9708</name>
    <dbReference type="NCBI Taxonomy" id="1314777"/>
    <lineage>
        <taxon>Eukaryota</taxon>
        <taxon>Fungi</taxon>
        <taxon>Dikarya</taxon>
        <taxon>Basidiomycota</taxon>
        <taxon>Agaricomycotina</taxon>
        <taxon>Agaricomycetes</taxon>
        <taxon>Sistotremastrales</taxon>
        <taxon>Sistotremastraceae</taxon>
        <taxon>Sertulicium</taxon>
        <taxon>Sertulicium niveocremeum</taxon>
    </lineage>
</organism>
<dbReference type="Proteomes" id="UP000076722">
    <property type="component" value="Unassembled WGS sequence"/>
</dbReference>
<proteinExistence type="predicted"/>
<sequence>MNATAASGRSVCGPVAATSARYAELQLQDAQSGTFRIGPPFTGTYFTLSNDYSDMKVHVAAPDGNSRNLWIFMKRIRLNLDQRSSCHSSPMSDRIGYFIGHPPA</sequence>
<evidence type="ECO:0000313" key="1">
    <source>
        <dbReference type="EMBL" id="KZS90469.1"/>
    </source>
</evidence>
<accession>A0A164RDY1</accession>
<dbReference type="AlphaFoldDB" id="A0A164RDY1"/>